<dbReference type="RefSeq" id="WP_148955464.1">
    <property type="nucleotide sequence ID" value="NZ_QSND01000001.1"/>
</dbReference>
<gene>
    <name evidence="1" type="ORF">DX927_00235</name>
</gene>
<evidence type="ECO:0000313" key="2">
    <source>
        <dbReference type="Proteomes" id="UP000324326"/>
    </source>
</evidence>
<protein>
    <submittedName>
        <fullName evidence="1">Uncharacterized protein</fullName>
    </submittedName>
</protein>
<proteinExistence type="predicted"/>
<sequence>MNNMEFVKENINKCLEKLTKLRIDGNYLAYKTVTKALKEYIAMFNHPNKDEAEHLSKVIKLVLVERQGLESFIRKSFDKEDLKAYYSLSNVYEDINKMLIDLVSL</sequence>
<dbReference type="Proteomes" id="UP000324326">
    <property type="component" value="Unassembled WGS sequence"/>
</dbReference>
<organism evidence="1 2">
    <name type="scientific">Bacillus swezeyi</name>
    <dbReference type="NCBI Taxonomy" id="1925020"/>
    <lineage>
        <taxon>Bacteria</taxon>
        <taxon>Bacillati</taxon>
        <taxon>Bacillota</taxon>
        <taxon>Bacilli</taxon>
        <taxon>Bacillales</taxon>
        <taxon>Bacillaceae</taxon>
        <taxon>Bacillus</taxon>
    </lineage>
</organism>
<reference evidence="1 2" key="1">
    <citation type="submission" date="2018-08" db="EMBL/GenBank/DDBJ databases">
        <title>Bacillus phenotypic plasticity.</title>
        <authorList>
            <person name="Hurtado E."/>
        </authorList>
    </citation>
    <scope>NUCLEOTIDE SEQUENCE [LARGE SCALE GENOMIC DNA]</scope>
    <source>
        <strain evidence="1 2">427</strain>
    </source>
</reference>
<comment type="caution">
    <text evidence="1">The sequence shown here is derived from an EMBL/GenBank/DDBJ whole genome shotgun (WGS) entry which is preliminary data.</text>
</comment>
<accession>A0A5M8S0T9</accession>
<dbReference type="EMBL" id="QSND01000001">
    <property type="protein sequence ID" value="KAA6452694.1"/>
    <property type="molecule type" value="Genomic_DNA"/>
</dbReference>
<name>A0A5M8S0T9_9BACI</name>
<dbReference type="AlphaFoldDB" id="A0A5M8S0T9"/>
<evidence type="ECO:0000313" key="1">
    <source>
        <dbReference type="EMBL" id="KAA6452694.1"/>
    </source>
</evidence>